<name>A0A381WVQ5_9ZZZZ</name>
<feature type="domain" description="ABC transporter type 1 GsiC-like N-terminal" evidence="5">
    <location>
        <begin position="42"/>
        <end position="145"/>
    </location>
</feature>
<evidence type="ECO:0000256" key="3">
    <source>
        <dbReference type="ARBA" id="ARBA00022475"/>
    </source>
</evidence>
<evidence type="ECO:0000313" key="6">
    <source>
        <dbReference type="EMBL" id="SVA56584.1"/>
    </source>
</evidence>
<accession>A0A381WVQ5</accession>
<keyword evidence="4" id="KW-0812">Transmembrane</keyword>
<dbReference type="PANTHER" id="PTHR43163">
    <property type="entry name" value="DIPEPTIDE TRANSPORT SYSTEM PERMEASE PROTEIN DPPB-RELATED"/>
    <property type="match status" value="1"/>
</dbReference>
<dbReference type="AlphaFoldDB" id="A0A381WVQ5"/>
<keyword evidence="2" id="KW-0813">Transport</keyword>
<dbReference type="EMBL" id="UINC01013041">
    <property type="protein sequence ID" value="SVA56584.1"/>
    <property type="molecule type" value="Genomic_DNA"/>
</dbReference>
<dbReference type="Pfam" id="PF19300">
    <property type="entry name" value="BPD_transp_1_N"/>
    <property type="match status" value="1"/>
</dbReference>
<gene>
    <name evidence="6" type="ORF">METZ01_LOCUS109438</name>
</gene>
<reference evidence="6" key="1">
    <citation type="submission" date="2018-05" db="EMBL/GenBank/DDBJ databases">
        <authorList>
            <person name="Lanie J.A."/>
            <person name="Ng W.-L."/>
            <person name="Kazmierczak K.M."/>
            <person name="Andrzejewski T.M."/>
            <person name="Davidsen T.M."/>
            <person name="Wayne K.J."/>
            <person name="Tettelin H."/>
            <person name="Glass J.I."/>
            <person name="Rusch D."/>
            <person name="Podicherti R."/>
            <person name="Tsui H.-C.T."/>
            <person name="Winkler M.E."/>
        </authorList>
    </citation>
    <scope>NUCLEOTIDE SEQUENCE</scope>
</reference>
<organism evidence="6">
    <name type="scientific">marine metagenome</name>
    <dbReference type="NCBI Taxonomy" id="408172"/>
    <lineage>
        <taxon>unclassified sequences</taxon>
        <taxon>metagenomes</taxon>
        <taxon>ecological metagenomes</taxon>
    </lineage>
</organism>
<feature type="non-terminal residue" evidence="6">
    <location>
        <position position="148"/>
    </location>
</feature>
<evidence type="ECO:0000256" key="2">
    <source>
        <dbReference type="ARBA" id="ARBA00022448"/>
    </source>
</evidence>
<evidence type="ECO:0000256" key="4">
    <source>
        <dbReference type="SAM" id="Phobius"/>
    </source>
</evidence>
<sequence length="148" mass="16887">MLEQGREIKFVRLNNLLELVFFTCHTSRADCPSEMGRLPVQRYLVRRLLAVIPTLFFASIIVFLVIRLLPGDAVDLIIKSSPFIENTEEMREQIEADLGLDKPMHLQYVHWISDIIFRGDLGTSLMRETSVGAEISERVPVTITMGLL</sequence>
<feature type="transmembrane region" description="Helical" evidence="4">
    <location>
        <begin position="48"/>
        <end position="69"/>
    </location>
</feature>
<proteinExistence type="predicted"/>
<protein>
    <recommendedName>
        <fullName evidence="5">ABC transporter type 1 GsiC-like N-terminal domain-containing protein</fullName>
    </recommendedName>
</protein>
<evidence type="ECO:0000256" key="1">
    <source>
        <dbReference type="ARBA" id="ARBA00004651"/>
    </source>
</evidence>
<dbReference type="PANTHER" id="PTHR43163:SF6">
    <property type="entry name" value="DIPEPTIDE TRANSPORT SYSTEM PERMEASE PROTEIN DPPB-RELATED"/>
    <property type="match status" value="1"/>
</dbReference>
<keyword evidence="4" id="KW-0472">Membrane</keyword>
<dbReference type="InterPro" id="IPR045621">
    <property type="entry name" value="BPD_transp_1_N"/>
</dbReference>
<comment type="subcellular location">
    <subcellularLocation>
        <location evidence="1">Cell membrane</location>
        <topology evidence="1">Multi-pass membrane protein</topology>
    </subcellularLocation>
</comment>
<keyword evidence="4" id="KW-1133">Transmembrane helix</keyword>
<dbReference type="GO" id="GO:0005886">
    <property type="term" value="C:plasma membrane"/>
    <property type="evidence" value="ECO:0007669"/>
    <property type="project" value="UniProtKB-SubCell"/>
</dbReference>
<keyword evidence="3" id="KW-1003">Cell membrane</keyword>
<evidence type="ECO:0000259" key="5">
    <source>
        <dbReference type="Pfam" id="PF19300"/>
    </source>
</evidence>